<gene>
    <name evidence="2" type="ORF">SDC9_142350</name>
</gene>
<dbReference type="EMBL" id="VSSQ01041716">
    <property type="protein sequence ID" value="MPM95197.1"/>
    <property type="molecule type" value="Genomic_DNA"/>
</dbReference>
<sequence>MIFFGPKYRLAIHIHYRIARGVYKRVTQALNIISVHSHVEVTLGHIVDRILEGTKRISMHPQSVFSRPINQKCRIAGNACFGVFVIINIVAIQRVFFHRVYHLHIPKRLTVVFYFIIKNGISYYCFSIFMGYFRSVEQHHLLCSCIVPAFFRENICFVLIKNICRTHNIGDARLCVVLHGIRVHREVFIGVLHLGFKQCIVRSS</sequence>
<reference evidence="2" key="1">
    <citation type="submission" date="2019-08" db="EMBL/GenBank/DDBJ databases">
        <authorList>
            <person name="Kucharzyk K."/>
            <person name="Murdoch R.W."/>
            <person name="Higgins S."/>
            <person name="Loffler F."/>
        </authorList>
    </citation>
    <scope>NUCLEOTIDE SEQUENCE</scope>
</reference>
<name>A0A645E0L2_9ZZZZ</name>
<dbReference type="AlphaFoldDB" id="A0A645E0L2"/>
<feature type="transmembrane region" description="Helical" evidence="1">
    <location>
        <begin position="75"/>
        <end position="97"/>
    </location>
</feature>
<accession>A0A645E0L2</accession>
<comment type="caution">
    <text evidence="2">The sequence shown here is derived from an EMBL/GenBank/DDBJ whole genome shotgun (WGS) entry which is preliminary data.</text>
</comment>
<keyword evidence="1" id="KW-0472">Membrane</keyword>
<keyword evidence="1" id="KW-0812">Transmembrane</keyword>
<proteinExistence type="predicted"/>
<keyword evidence="1" id="KW-1133">Transmembrane helix</keyword>
<feature type="transmembrane region" description="Helical" evidence="1">
    <location>
        <begin position="109"/>
        <end position="133"/>
    </location>
</feature>
<evidence type="ECO:0000256" key="1">
    <source>
        <dbReference type="SAM" id="Phobius"/>
    </source>
</evidence>
<organism evidence="2">
    <name type="scientific">bioreactor metagenome</name>
    <dbReference type="NCBI Taxonomy" id="1076179"/>
    <lineage>
        <taxon>unclassified sequences</taxon>
        <taxon>metagenomes</taxon>
        <taxon>ecological metagenomes</taxon>
    </lineage>
</organism>
<evidence type="ECO:0000313" key="2">
    <source>
        <dbReference type="EMBL" id="MPM95197.1"/>
    </source>
</evidence>
<protein>
    <submittedName>
        <fullName evidence="2">Uncharacterized protein</fullName>
    </submittedName>
</protein>